<evidence type="ECO:0000313" key="3">
    <source>
        <dbReference type="Proteomes" id="UP001412239"/>
    </source>
</evidence>
<evidence type="ECO:0000256" key="1">
    <source>
        <dbReference type="SAM" id="SignalP"/>
    </source>
</evidence>
<evidence type="ECO:0000313" key="2">
    <source>
        <dbReference type="EMBL" id="CUS11001.1"/>
    </source>
</evidence>
<dbReference type="EMBL" id="LN891034">
    <property type="protein sequence ID" value="CUS11001.1"/>
    <property type="molecule type" value="Genomic_DNA"/>
</dbReference>
<name>A0A292PW32_9PEZI</name>
<keyword evidence="3" id="KW-1185">Reference proteome</keyword>
<proteinExistence type="predicted"/>
<protein>
    <submittedName>
        <fullName evidence="2">Uncharacterized protein</fullName>
    </submittedName>
</protein>
<organism evidence="2 3">
    <name type="scientific">Tuber aestivum</name>
    <name type="common">summer truffle</name>
    <dbReference type="NCBI Taxonomy" id="59557"/>
    <lineage>
        <taxon>Eukaryota</taxon>
        <taxon>Fungi</taxon>
        <taxon>Dikarya</taxon>
        <taxon>Ascomycota</taxon>
        <taxon>Pezizomycotina</taxon>
        <taxon>Pezizomycetes</taxon>
        <taxon>Pezizales</taxon>
        <taxon>Tuberaceae</taxon>
        <taxon>Tuber</taxon>
    </lineage>
</organism>
<dbReference type="Proteomes" id="UP001412239">
    <property type="component" value="Unassembled WGS sequence"/>
</dbReference>
<accession>A0A292PW32</accession>
<keyword evidence="1" id="KW-0732">Signal</keyword>
<feature type="signal peptide" evidence="1">
    <location>
        <begin position="1"/>
        <end position="19"/>
    </location>
</feature>
<sequence>MRSTALIIAIAFLAALVAGQSKVMQIDDGQVQGPEIHASYPCPVTTITPCPIIAPPAPPKVSGANSCSGQAPAASRSGVMVHTDNGQIQIHKPTPSAPPEAPCPPIAFEGGALARKYPVGGAVAAGAVAVAFAMI</sequence>
<gene>
    <name evidence="2" type="ORF">GSTUAT00004929001</name>
</gene>
<feature type="chain" id="PRO_5013149516" evidence="1">
    <location>
        <begin position="20"/>
        <end position="135"/>
    </location>
</feature>
<dbReference type="AlphaFoldDB" id="A0A292PW32"/>
<reference evidence="2" key="1">
    <citation type="submission" date="2015-10" db="EMBL/GenBank/DDBJ databases">
        <authorList>
            <person name="Regsiter A."/>
            <person name="william w."/>
        </authorList>
    </citation>
    <scope>NUCLEOTIDE SEQUENCE</scope>
    <source>
        <strain evidence="2">Montdore</strain>
    </source>
</reference>